<dbReference type="PROSITE" id="PS51194">
    <property type="entry name" value="HELICASE_CTER"/>
    <property type="match status" value="1"/>
</dbReference>
<dbReference type="PROSITE" id="PS51192">
    <property type="entry name" value="HELICASE_ATP_BIND_1"/>
    <property type="match status" value="1"/>
</dbReference>
<dbReference type="GO" id="GO:0065002">
    <property type="term" value="P:intracellular protein transmembrane transport"/>
    <property type="evidence" value="ECO:0007669"/>
    <property type="project" value="UniProtKB-UniRule"/>
</dbReference>
<keyword evidence="7 11" id="KW-0653">Protein transport</keyword>
<dbReference type="InterPro" id="IPR027417">
    <property type="entry name" value="P-loop_NTPase"/>
</dbReference>
<dbReference type="Gene3D" id="3.90.1440.10">
    <property type="entry name" value="SecA, preprotein cross-linking domain"/>
    <property type="match status" value="1"/>
</dbReference>
<feature type="domain" description="Helicase ATP-binding" evidence="12">
    <location>
        <begin position="116"/>
        <end position="271"/>
    </location>
</feature>
<dbReference type="EC" id="7.4.2.8" evidence="11"/>
<evidence type="ECO:0000256" key="4">
    <source>
        <dbReference type="ARBA" id="ARBA00022519"/>
    </source>
</evidence>
<gene>
    <name evidence="11" type="primary">secA</name>
    <name evidence="16" type="ORF">CC99x_009190</name>
    <name evidence="15" type="ORF">CC99x_02475</name>
</gene>
<dbReference type="GO" id="GO:0006605">
    <property type="term" value="P:protein targeting"/>
    <property type="evidence" value="ECO:0007669"/>
    <property type="project" value="UniProtKB-UniRule"/>
</dbReference>
<accession>A0A0Q9YLA2</accession>
<dbReference type="EMBL" id="LKHV02000001">
    <property type="protein sequence ID" value="MCS5709077.1"/>
    <property type="molecule type" value="Genomic_DNA"/>
</dbReference>
<reference evidence="16" key="2">
    <citation type="journal article" date="2016" name="Genome Announc.">
        <title>Draft Genome Sequences of Two Novel Amoeba-Resistant Intranuclear Bacteria, 'Candidatus Berkiella cookevillensis' and 'Candidatus Berkiella aquae'.</title>
        <authorList>
            <person name="Mehari Y.T."/>
            <person name="Arivett B.A."/>
            <person name="Farone A.L."/>
            <person name="Gunderson J.H."/>
            <person name="Farone M.B."/>
        </authorList>
    </citation>
    <scope>NUCLEOTIDE SEQUENCE</scope>
    <source>
        <strain evidence="16">CC99</strain>
    </source>
</reference>
<name>A0A0Q9YLA2_9GAMM</name>
<evidence type="ECO:0000256" key="8">
    <source>
        <dbReference type="ARBA" id="ARBA00022967"/>
    </source>
</evidence>
<dbReference type="GO" id="GO:0008564">
    <property type="term" value="F:protein-exporting ATPase activity"/>
    <property type="evidence" value="ECO:0007669"/>
    <property type="project" value="UniProtKB-EC"/>
</dbReference>
<evidence type="ECO:0000256" key="9">
    <source>
        <dbReference type="ARBA" id="ARBA00023010"/>
    </source>
</evidence>
<comment type="subcellular location">
    <subcellularLocation>
        <location evidence="11">Cell membrane</location>
        <topology evidence="11">Peripheral membrane protein</topology>
        <orientation evidence="11">Cytoplasmic side</orientation>
    </subcellularLocation>
    <subcellularLocation>
        <location evidence="11">Cytoplasm</location>
    </subcellularLocation>
    <text evidence="11">Distribution is 50-50.</text>
</comment>
<feature type="binding site" evidence="11">
    <location>
        <position position="541"/>
    </location>
    <ligand>
        <name>ATP</name>
        <dbReference type="ChEBI" id="CHEBI:30616"/>
    </ligand>
</feature>
<comment type="subunit">
    <text evidence="11">Monomer and homodimer. Part of the essential Sec protein translocation apparatus which comprises SecA, SecYEG and auxiliary proteins SecDF-YajC and YidC.</text>
</comment>
<dbReference type="PROSITE" id="PS51196">
    <property type="entry name" value="SECA_MOTOR_DEAD"/>
    <property type="match status" value="1"/>
</dbReference>
<reference evidence="15" key="1">
    <citation type="submission" date="2015-09" db="EMBL/GenBank/DDBJ databases">
        <title>Draft Genome Sequences of Two Novel Amoeba-resistant Intranuclear Bacteria, Candidatus Berkiella cookevillensis and Candidatus Berkiella aquae.</title>
        <authorList>
            <person name="Mehari Y.T."/>
            <person name="Arivett B.A."/>
            <person name="Farone A.L."/>
            <person name="Gunderson J.H."/>
            <person name="Farone M.B."/>
        </authorList>
    </citation>
    <scope>NUCLEOTIDE SEQUENCE [LARGE SCALE GENOMIC DNA]</scope>
    <source>
        <strain evidence="15">CC99</strain>
    </source>
</reference>
<keyword evidence="9 11" id="KW-0811">Translocation</keyword>
<dbReference type="SUPFAM" id="SSF81767">
    <property type="entry name" value="Pre-protein crosslinking domain of SecA"/>
    <property type="match status" value="1"/>
</dbReference>
<comment type="function">
    <text evidence="11">Part of the Sec protein translocase complex. Interacts with the SecYEG preprotein conducting channel. Has a central role in coupling the hydrolysis of ATP to the transfer of proteins into and across the cell membrane, serving both as a receptor for the preprotein-SecB complex and as an ATP-driven molecular motor driving the stepwise translocation of polypeptide chains across the membrane.</text>
</comment>
<dbReference type="STRING" id="437022.CC99x_02475"/>
<dbReference type="GO" id="GO:0017038">
    <property type="term" value="P:protein import"/>
    <property type="evidence" value="ECO:0007669"/>
    <property type="project" value="InterPro"/>
</dbReference>
<comment type="similarity">
    <text evidence="11">Belongs to the SecA family.</text>
</comment>
<dbReference type="InterPro" id="IPR000185">
    <property type="entry name" value="SecA"/>
</dbReference>
<keyword evidence="1 11" id="KW-0813">Transport</keyword>
<evidence type="ECO:0000259" key="12">
    <source>
        <dbReference type="PROSITE" id="PS51192"/>
    </source>
</evidence>
<feature type="binding site" evidence="11">
    <location>
        <position position="114"/>
    </location>
    <ligand>
        <name>ATP</name>
        <dbReference type="ChEBI" id="CHEBI:30616"/>
    </ligand>
</feature>
<dbReference type="InterPro" id="IPR044722">
    <property type="entry name" value="SecA_SF2_C"/>
</dbReference>
<dbReference type="InterPro" id="IPR011130">
    <property type="entry name" value="SecA_preprotein_X-link_dom"/>
</dbReference>
<keyword evidence="4" id="KW-0997">Cell inner membrane</keyword>
<evidence type="ECO:0000256" key="6">
    <source>
        <dbReference type="ARBA" id="ARBA00022840"/>
    </source>
</evidence>
<evidence type="ECO:0000256" key="5">
    <source>
        <dbReference type="ARBA" id="ARBA00022741"/>
    </source>
</evidence>
<evidence type="ECO:0000256" key="1">
    <source>
        <dbReference type="ARBA" id="ARBA00022448"/>
    </source>
</evidence>
<dbReference type="InterPro" id="IPR014018">
    <property type="entry name" value="SecA_motor_DEAD"/>
</dbReference>
<dbReference type="FunFam" id="3.40.50.300:FF:000429">
    <property type="entry name" value="Preprotein translocase subunit SecA"/>
    <property type="match status" value="1"/>
</dbReference>
<dbReference type="AlphaFoldDB" id="A0A0Q9YLA2"/>
<comment type="caution">
    <text evidence="15">The sequence shown here is derived from an EMBL/GenBank/DDBJ whole genome shotgun (WGS) entry which is preliminary data.</text>
</comment>
<dbReference type="PROSITE" id="PS01312">
    <property type="entry name" value="SECA"/>
    <property type="match status" value="1"/>
</dbReference>
<dbReference type="InterPro" id="IPR014001">
    <property type="entry name" value="Helicase_ATP-bd"/>
</dbReference>
<organism evidence="15">
    <name type="scientific">Candidatus Berkiella cookevillensis</name>
    <dbReference type="NCBI Taxonomy" id="437022"/>
    <lineage>
        <taxon>Bacteria</taxon>
        <taxon>Pseudomonadati</taxon>
        <taxon>Pseudomonadota</taxon>
        <taxon>Gammaproteobacteria</taxon>
        <taxon>Candidatus Berkiellales</taxon>
        <taxon>Candidatus Berkiellaceae</taxon>
        <taxon>Candidatus Berkiella</taxon>
    </lineage>
</organism>
<keyword evidence="5 11" id="KW-0547">Nucleotide-binding</keyword>
<feature type="domain" description="Helicase C-terminal" evidence="13">
    <location>
        <begin position="459"/>
        <end position="625"/>
    </location>
</feature>
<dbReference type="SMART" id="SM00958">
    <property type="entry name" value="SecA_PP_bind"/>
    <property type="match status" value="1"/>
</dbReference>
<sequence length="662" mass="75920">MPKTLSKPILFYGDYPQKSIDHQNSMDDTIYQWFENVKNKFELNNNHINKYAEAVISNESDYASLSEAQLSDKIMELRNRLYNAKLQHNLIIHSFAIIRECAFRTLGIRHHHEQIMGGFVLLQGMLAEMQTGEGKTLTATLAAITAALQGIPVHVVSANQYLAKRDADTMKILYHRLGLQVSYIQDCMSTEEKKTAFQANITYCTSSQLAFCYLHDYIARDHFSQTENQTQFRNFISLEKSSDTILRGLCFAIVDEADTVLIDEAKTPLILAKESKNISQIKTYKQALSIAELLTRDLDFLIQKNDEFILTTEGKRKITFACQKLKGIWSGKRNQEFFVKLALTSKYLFIRDRDYIVSDNKITILNKNTGRLLPNSTWEHGIHQMIELRENCAISNFTETIARITYQSFFNRYLHLSGMSGTLKDISTELQEVYKLFTVVIPTHKPCLRHADKSMLFKNLNEKYSFLMQRIIFEHNNGRPILIGTHSISESEFISSLLMQQNIKHVLLNAKQDSAEAFIIQNAGQPSSITIATNMAGRGTDIKLGFGVNEKGGLFVISAEMNPSRRIDRQLFGRTARQGEAGASQCIYSLEDTVFKNYYAKFILKLLSLCFPTKKILPHWLAQLLIYIPQWHSEYKNKKLRLRLMRTEKSLSKHLSFTGNIE</sequence>
<evidence type="ECO:0000259" key="14">
    <source>
        <dbReference type="PROSITE" id="PS51196"/>
    </source>
</evidence>
<evidence type="ECO:0000259" key="13">
    <source>
        <dbReference type="PROSITE" id="PS51194"/>
    </source>
</evidence>
<dbReference type="Gene3D" id="3.40.50.300">
    <property type="entry name" value="P-loop containing nucleotide triphosphate hydrolases"/>
    <property type="match status" value="2"/>
</dbReference>
<dbReference type="SMART" id="SM00957">
    <property type="entry name" value="SecA_DEAD"/>
    <property type="match status" value="1"/>
</dbReference>
<dbReference type="GO" id="GO:0031522">
    <property type="term" value="C:cell envelope Sec protein transport complex"/>
    <property type="evidence" value="ECO:0007669"/>
    <property type="project" value="TreeGrafter"/>
</dbReference>
<keyword evidence="6 11" id="KW-0067">ATP-binding</keyword>
<dbReference type="PANTHER" id="PTHR30612">
    <property type="entry name" value="SECA INNER MEMBRANE COMPONENT OF SEC PROTEIN SECRETION SYSTEM"/>
    <property type="match status" value="1"/>
</dbReference>
<dbReference type="InterPro" id="IPR036670">
    <property type="entry name" value="SecA_X-link_sf"/>
</dbReference>
<keyword evidence="8 11" id="KW-1278">Translocase</keyword>
<evidence type="ECO:0000313" key="16">
    <source>
        <dbReference type="EMBL" id="MCS5709077.1"/>
    </source>
</evidence>
<evidence type="ECO:0000256" key="11">
    <source>
        <dbReference type="HAMAP-Rule" id="MF_01382"/>
    </source>
</evidence>
<evidence type="ECO:0000256" key="2">
    <source>
        <dbReference type="ARBA" id="ARBA00022475"/>
    </source>
</evidence>
<dbReference type="CDD" id="cd17928">
    <property type="entry name" value="DEXDc_SecA"/>
    <property type="match status" value="1"/>
</dbReference>
<comment type="catalytic activity">
    <reaction evidence="11">
        <text>ATP + H2O + cellular proteinSide 1 = ADP + phosphate + cellular proteinSide 2.</text>
        <dbReference type="EC" id="7.4.2.8"/>
    </reaction>
</comment>
<dbReference type="Pfam" id="PF21090">
    <property type="entry name" value="P-loop_SecA"/>
    <property type="match status" value="2"/>
</dbReference>
<dbReference type="PATRIC" id="fig|1590042.3.peg.2538"/>
<dbReference type="GO" id="GO:0043952">
    <property type="term" value="P:protein transport by the Sec complex"/>
    <property type="evidence" value="ECO:0007669"/>
    <property type="project" value="TreeGrafter"/>
</dbReference>
<proteinExistence type="inferred from homology"/>
<reference evidence="16" key="3">
    <citation type="submission" date="2021-06" db="EMBL/GenBank/DDBJ databases">
        <title>Genomic Description and Analysis of Intracellular Bacteria, Candidatus Berkiella cookevillensis and Candidatus Berkiella aquae.</title>
        <authorList>
            <person name="Kidane D.T."/>
            <person name="Mehari Y.T."/>
            <person name="Rice F.C."/>
            <person name="Arivett B.A."/>
            <person name="Farone A.L."/>
            <person name="Berk S.G."/>
            <person name="Farone M.B."/>
        </authorList>
    </citation>
    <scope>NUCLEOTIDE SEQUENCE</scope>
    <source>
        <strain evidence="16">CC99</strain>
    </source>
</reference>
<evidence type="ECO:0000256" key="3">
    <source>
        <dbReference type="ARBA" id="ARBA00022490"/>
    </source>
</evidence>
<evidence type="ECO:0000256" key="10">
    <source>
        <dbReference type="ARBA" id="ARBA00023136"/>
    </source>
</evidence>
<evidence type="ECO:0000256" key="7">
    <source>
        <dbReference type="ARBA" id="ARBA00022927"/>
    </source>
</evidence>
<keyword evidence="2 11" id="KW-1003">Cell membrane</keyword>
<dbReference type="Pfam" id="PF07517">
    <property type="entry name" value="SecA_DEAD"/>
    <property type="match status" value="1"/>
</dbReference>
<dbReference type="InterPro" id="IPR020937">
    <property type="entry name" value="SecA_CS"/>
</dbReference>
<protein>
    <recommendedName>
        <fullName evidence="11">Protein translocase subunit SecA</fullName>
        <ecNumber evidence="11">7.4.2.8</ecNumber>
    </recommendedName>
</protein>
<evidence type="ECO:0000313" key="17">
    <source>
        <dbReference type="Proteomes" id="UP000051494"/>
    </source>
</evidence>
<dbReference type="EMBL" id="LKHV01000020">
    <property type="protein sequence ID" value="KRG17281.1"/>
    <property type="molecule type" value="Genomic_DNA"/>
</dbReference>
<feature type="binding site" evidence="11">
    <location>
        <begin position="132"/>
        <end position="136"/>
    </location>
    <ligand>
        <name>ATP</name>
        <dbReference type="ChEBI" id="CHEBI:30616"/>
    </ligand>
</feature>
<dbReference type="InterPro" id="IPR011115">
    <property type="entry name" value="SecA_DEAD"/>
</dbReference>
<keyword evidence="3 11" id="KW-0963">Cytoplasm</keyword>
<dbReference type="RefSeq" id="WP_057625560.1">
    <property type="nucleotide sequence ID" value="NZ_LKHV02000001.1"/>
</dbReference>
<dbReference type="GO" id="GO:0005886">
    <property type="term" value="C:plasma membrane"/>
    <property type="evidence" value="ECO:0007669"/>
    <property type="project" value="UniProtKB-SubCell"/>
</dbReference>
<dbReference type="Proteomes" id="UP000051494">
    <property type="component" value="Unassembled WGS sequence"/>
</dbReference>
<dbReference type="Pfam" id="PF01043">
    <property type="entry name" value="SecA_PP_bind"/>
    <property type="match status" value="1"/>
</dbReference>
<dbReference type="GO" id="GO:0005829">
    <property type="term" value="C:cytosol"/>
    <property type="evidence" value="ECO:0007669"/>
    <property type="project" value="TreeGrafter"/>
</dbReference>
<dbReference type="GO" id="GO:0005524">
    <property type="term" value="F:ATP binding"/>
    <property type="evidence" value="ECO:0007669"/>
    <property type="project" value="UniProtKB-UniRule"/>
</dbReference>
<dbReference type="HAMAP" id="MF_01382">
    <property type="entry name" value="SecA"/>
    <property type="match status" value="1"/>
</dbReference>
<evidence type="ECO:0000313" key="15">
    <source>
        <dbReference type="EMBL" id="KRG17281.1"/>
    </source>
</evidence>
<feature type="domain" description="SecA family profile" evidence="14">
    <location>
        <begin position="30"/>
        <end position="619"/>
    </location>
</feature>
<dbReference type="PRINTS" id="PR00906">
    <property type="entry name" value="SECA"/>
</dbReference>
<dbReference type="InterPro" id="IPR001650">
    <property type="entry name" value="Helicase_C-like"/>
</dbReference>
<dbReference type="SUPFAM" id="SSF52540">
    <property type="entry name" value="P-loop containing nucleoside triphosphate hydrolases"/>
    <property type="match status" value="2"/>
</dbReference>
<dbReference type="OrthoDB" id="9805579at2"/>
<keyword evidence="10 11" id="KW-0472">Membrane</keyword>
<keyword evidence="17" id="KW-1185">Reference proteome</keyword>
<dbReference type="PANTHER" id="PTHR30612:SF0">
    <property type="entry name" value="CHLOROPLAST PROTEIN-TRANSPORTING ATPASE"/>
    <property type="match status" value="1"/>
</dbReference>